<evidence type="ECO:0000313" key="2">
    <source>
        <dbReference type="Proteomes" id="UP000541969"/>
    </source>
</evidence>
<reference evidence="1 2" key="1">
    <citation type="submission" date="2020-07" db="EMBL/GenBank/DDBJ databases">
        <title>Sequencing the genomes of 1000 actinobacteria strains.</title>
        <authorList>
            <person name="Klenk H.-P."/>
        </authorList>
    </citation>
    <scope>NUCLEOTIDE SEQUENCE [LARGE SCALE GENOMIC DNA]</scope>
    <source>
        <strain evidence="1 2">DSM 104001</strain>
    </source>
</reference>
<gene>
    <name evidence="1" type="ORF">GGQ55_002863</name>
</gene>
<accession>A0A853CF19</accession>
<comment type="caution">
    <text evidence="1">The sequence shown here is derived from an EMBL/GenBank/DDBJ whole genome shotgun (WGS) entry which is preliminary data.</text>
</comment>
<sequence length="631" mass="67240">MSVRARVRVIGAVAVVVLTGLVAAGTLVVPAAALAAACTQTDPIDLRYCELGGAAFLGAPVGARRTIGAGQVQDYVLGSIYWTQATGAHEVYGAIKARYDVVGGPGSYLGFPTTGETGTADGVGRFNDFERGSIYYTLGTGAHVVWGAIWGKWRALGAERFLGYPVTDELGTGDGVGKRSEFQLGSVYWTQATGANAVYGSIRAKWLALGAERFLGYPVTDEQGAGDGVGRRSEFQLGSVYWTQATGANAVYGSIRTQWLALGGVAFLGYPVTDELSTGDGVGRHSEFQRGSIYWTPATGAHEVYGSIRNAWVAQGSSGGLLGYPITGEYSVNAGRESDFQGGFIRWTAATGGTRTAVLSPYEHAGTWVTRFRFSREYAGTNPPITPADVTAMADAGVHTIYLQAASDDPLYPGLLSPDLLGDFLVRAHARGMQVVAWYLPHLTDVNADLARLRAMVDFRASGQAFDAVGVDIEDLSVADVDTRNARLVDLSSRLAAAAPSTTLGAIVLPPVVTDVLNTNYWPRFPWHQLAPYYQVWLPMAYWSNRTVESGWRDAYRYTAENISRVRGDLGEPCAAVSVIGGYGTAITAAEYQQMARAATDQGAVGVSIFDWTTTPAASWPAVRGYDVRGC</sequence>
<keyword evidence="2" id="KW-1185">Reference proteome</keyword>
<dbReference type="Pfam" id="PF08310">
    <property type="entry name" value="LGFP"/>
    <property type="match status" value="6"/>
</dbReference>
<dbReference type="RefSeq" id="WP_179717802.1">
    <property type="nucleotide sequence ID" value="NZ_JACBZT010000001.1"/>
</dbReference>
<dbReference type="Proteomes" id="UP000541969">
    <property type="component" value="Unassembled WGS sequence"/>
</dbReference>
<proteinExistence type="predicted"/>
<protein>
    <submittedName>
        <fullName evidence="1">Uncharacterized protein with LGFP repeats</fullName>
    </submittedName>
</protein>
<dbReference type="AlphaFoldDB" id="A0A853CF19"/>
<evidence type="ECO:0000313" key="1">
    <source>
        <dbReference type="EMBL" id="NYJ06585.1"/>
    </source>
</evidence>
<name>A0A853CF19_9ACTN</name>
<dbReference type="InterPro" id="IPR013207">
    <property type="entry name" value="LGFP"/>
</dbReference>
<organism evidence="1 2">
    <name type="scientific">Petropleomorpha daqingensis</name>
    <dbReference type="NCBI Taxonomy" id="2026353"/>
    <lineage>
        <taxon>Bacteria</taxon>
        <taxon>Bacillati</taxon>
        <taxon>Actinomycetota</taxon>
        <taxon>Actinomycetes</taxon>
        <taxon>Geodermatophilales</taxon>
        <taxon>Geodermatophilaceae</taxon>
        <taxon>Petropleomorpha</taxon>
    </lineage>
</organism>
<dbReference type="EMBL" id="JACBZT010000001">
    <property type="protein sequence ID" value="NYJ06585.1"/>
    <property type="molecule type" value="Genomic_DNA"/>
</dbReference>